<feature type="domain" description="HTH gntR-type" evidence="4">
    <location>
        <begin position="22"/>
        <end position="90"/>
    </location>
</feature>
<dbReference type="InterPro" id="IPR036388">
    <property type="entry name" value="WH-like_DNA-bd_sf"/>
</dbReference>
<dbReference type="EMBL" id="CP003218">
    <property type="protein sequence ID" value="AEX06811.1"/>
    <property type="molecule type" value="Genomic_DNA"/>
</dbReference>
<dbReference type="KEGG" id="kox:KOX_25500"/>
<dbReference type="Gene3D" id="3.40.1410.10">
    <property type="entry name" value="Chorismate lyase-like"/>
    <property type="match status" value="1"/>
</dbReference>
<evidence type="ECO:0000256" key="1">
    <source>
        <dbReference type="ARBA" id="ARBA00023015"/>
    </source>
</evidence>
<evidence type="ECO:0000259" key="4">
    <source>
        <dbReference type="PROSITE" id="PS50949"/>
    </source>
</evidence>
<dbReference type="HOGENOM" id="CLU_063236_2_3_6"/>
<organism evidence="5 6">
    <name type="scientific">Klebsiella michiganensis (strain ATCC 8724 / DSM 4798 / JCM 20051 / NBRC 3318 / NRRL B-199 / KCTC 1686 / BUCSAV 143 / CCM 1901)</name>
    <dbReference type="NCBI Taxonomy" id="1006551"/>
    <lineage>
        <taxon>Bacteria</taxon>
        <taxon>Pseudomonadati</taxon>
        <taxon>Pseudomonadota</taxon>
        <taxon>Gammaproteobacteria</taxon>
        <taxon>Enterobacterales</taxon>
        <taxon>Enterobacteriaceae</taxon>
        <taxon>Klebsiella/Raoultella group</taxon>
        <taxon>Klebsiella</taxon>
    </lineage>
</organism>
<gene>
    <name evidence="5" type="ordered locus">KOX_25500</name>
</gene>
<dbReference type="GO" id="GO:0003700">
    <property type="term" value="F:DNA-binding transcription factor activity"/>
    <property type="evidence" value="ECO:0007669"/>
    <property type="project" value="InterPro"/>
</dbReference>
<evidence type="ECO:0000313" key="6">
    <source>
        <dbReference type="Proteomes" id="UP000007843"/>
    </source>
</evidence>
<dbReference type="PANTHER" id="PTHR44846:SF1">
    <property type="entry name" value="MANNOSYL-D-GLYCERATE TRANSPORT_METABOLISM SYSTEM REPRESSOR MNGR-RELATED"/>
    <property type="match status" value="1"/>
</dbReference>
<proteinExistence type="predicted"/>
<sequence length="248" mass="28279">MEQAHTLLIAQLNERIAAPDNTPLYLKFAETVKNAVRSGALEHGNILPGERDLSQLTGVSRITVRKAMRTLEDEGVVTRARGYGTQINNIFEYSLKEARGFSQQVVLRGKKPDTLWVNKRIVSCPDEVATQLAIAPQSDVFLLKRIRYVDDEAVSIEESWVPAQLIHDVDAIGVSLYDYFRSQHIFPQRTRSRVSARMPDAEFQSHIHMDEKIPVLVINQVALDQQQRPIEYSINRCRSDLYVFVCEE</sequence>
<dbReference type="InterPro" id="IPR036390">
    <property type="entry name" value="WH_DNA-bd_sf"/>
</dbReference>
<keyword evidence="3" id="KW-0804">Transcription</keyword>
<accession>A0A0H3HJJ8</accession>
<evidence type="ECO:0000256" key="3">
    <source>
        <dbReference type="ARBA" id="ARBA00023163"/>
    </source>
</evidence>
<keyword evidence="2" id="KW-0238">DNA-binding</keyword>
<reference evidence="5 6" key="1">
    <citation type="journal article" date="2012" name="J. Bacteriol.">
        <title>Complete genome sequence of Klebsiella oxytoca KCTC 1686, used in production of 2,3-butanediol.</title>
        <authorList>
            <person name="Shin S.H."/>
            <person name="Kim S."/>
            <person name="Kim J.Y."/>
            <person name="Lee S."/>
            <person name="Um Y."/>
            <person name="Oh M.K."/>
            <person name="Kim Y.R."/>
            <person name="Lee J."/>
            <person name="Yang K.S."/>
        </authorList>
    </citation>
    <scope>NUCLEOTIDE SEQUENCE [LARGE SCALE GENOMIC DNA]</scope>
    <source>
        <strain evidence="6">ATCC 8724 / DSM 4798 / JCM 20051 / NBRC 3318 / NRRL B-199 / KCTC 1686</strain>
    </source>
</reference>
<evidence type="ECO:0000313" key="5">
    <source>
        <dbReference type="EMBL" id="AEX06811.1"/>
    </source>
</evidence>
<dbReference type="InterPro" id="IPR000524">
    <property type="entry name" value="Tscrpt_reg_HTH_GntR"/>
</dbReference>
<keyword evidence="1" id="KW-0805">Transcription regulation</keyword>
<dbReference type="InterPro" id="IPR050679">
    <property type="entry name" value="Bact_HTH_transcr_reg"/>
</dbReference>
<dbReference type="GO" id="GO:0003677">
    <property type="term" value="F:DNA binding"/>
    <property type="evidence" value="ECO:0007669"/>
    <property type="project" value="UniProtKB-KW"/>
</dbReference>
<dbReference type="SMART" id="SM00345">
    <property type="entry name" value="HTH_GNTR"/>
    <property type="match status" value="1"/>
</dbReference>
<name>A0A0H3HJJ8_KLEM8</name>
<dbReference type="SUPFAM" id="SSF64288">
    <property type="entry name" value="Chorismate lyase-like"/>
    <property type="match status" value="1"/>
</dbReference>
<dbReference type="Gene3D" id="1.10.10.10">
    <property type="entry name" value="Winged helix-like DNA-binding domain superfamily/Winged helix DNA-binding domain"/>
    <property type="match status" value="1"/>
</dbReference>
<dbReference type="GO" id="GO:0045892">
    <property type="term" value="P:negative regulation of DNA-templated transcription"/>
    <property type="evidence" value="ECO:0007669"/>
    <property type="project" value="TreeGrafter"/>
</dbReference>
<evidence type="ECO:0000256" key="2">
    <source>
        <dbReference type="ARBA" id="ARBA00023125"/>
    </source>
</evidence>
<dbReference type="Pfam" id="PF07702">
    <property type="entry name" value="UTRA"/>
    <property type="match status" value="1"/>
</dbReference>
<protein>
    <submittedName>
        <fullName evidence="5">GntR family transcriptional regulator</fullName>
    </submittedName>
</protein>
<dbReference type="PROSITE" id="PS50949">
    <property type="entry name" value="HTH_GNTR"/>
    <property type="match status" value="1"/>
</dbReference>
<dbReference type="RefSeq" id="WP_004122693.1">
    <property type="nucleotide sequence ID" value="NC_016612.1"/>
</dbReference>
<dbReference type="SUPFAM" id="SSF46785">
    <property type="entry name" value="Winged helix' DNA-binding domain"/>
    <property type="match status" value="1"/>
</dbReference>
<dbReference type="InterPro" id="IPR028978">
    <property type="entry name" value="Chorismate_lyase_/UTRA_dom_sf"/>
</dbReference>
<dbReference type="PANTHER" id="PTHR44846">
    <property type="entry name" value="MANNOSYL-D-GLYCERATE TRANSPORT/METABOLISM SYSTEM REPRESSOR MNGR-RELATED"/>
    <property type="match status" value="1"/>
</dbReference>
<dbReference type="GeneID" id="77226242"/>
<dbReference type="CDD" id="cd07377">
    <property type="entry name" value="WHTH_GntR"/>
    <property type="match status" value="1"/>
</dbReference>
<dbReference type="Pfam" id="PF00392">
    <property type="entry name" value="GntR"/>
    <property type="match status" value="1"/>
</dbReference>
<dbReference type="Proteomes" id="UP000007843">
    <property type="component" value="Chromosome"/>
</dbReference>
<dbReference type="SMART" id="SM00866">
    <property type="entry name" value="UTRA"/>
    <property type="match status" value="1"/>
</dbReference>
<dbReference type="PRINTS" id="PR00035">
    <property type="entry name" value="HTHGNTR"/>
</dbReference>
<dbReference type="AlphaFoldDB" id="A0A0H3HJJ8"/>
<dbReference type="InterPro" id="IPR011663">
    <property type="entry name" value="UTRA"/>
</dbReference>